<dbReference type="SUPFAM" id="SSF51126">
    <property type="entry name" value="Pectin lyase-like"/>
    <property type="match status" value="1"/>
</dbReference>
<protein>
    <recommendedName>
        <fullName evidence="3">Lipoprotein</fullName>
    </recommendedName>
</protein>
<gene>
    <name evidence="1" type="ordered locus">Poras_1281</name>
</gene>
<dbReference type="OrthoDB" id="1111178at2"/>
<dbReference type="EMBL" id="CP002689">
    <property type="protein sequence ID" value="AEE13221.1"/>
    <property type="molecule type" value="Genomic_DNA"/>
</dbReference>
<dbReference type="HOGENOM" id="CLU_040643_0_0_10"/>
<dbReference type="STRING" id="879243.Poras_1281"/>
<accession>F4KM55</accession>
<evidence type="ECO:0000313" key="1">
    <source>
        <dbReference type="EMBL" id="AEE13221.1"/>
    </source>
</evidence>
<dbReference type="AlphaFoldDB" id="F4KM55"/>
<dbReference type="InterPro" id="IPR011050">
    <property type="entry name" value="Pectin_lyase_fold/virulence"/>
</dbReference>
<dbReference type="PROSITE" id="PS51257">
    <property type="entry name" value="PROKAR_LIPOPROTEIN"/>
    <property type="match status" value="1"/>
</dbReference>
<name>F4KM55_PORAD</name>
<proteinExistence type="predicted"/>
<organism evidence="1 2">
    <name type="scientific">Porphyromonas asaccharolytica (strain ATCC 25260 / DSM 20707 / BCRC 10618 / CCUG 7834 / JCM 6326 / LMG 13178 / VPI 4198 / B440)</name>
    <name type="common">Bacteroides asaccharolyticus</name>
    <dbReference type="NCBI Taxonomy" id="879243"/>
    <lineage>
        <taxon>Bacteria</taxon>
        <taxon>Pseudomonadati</taxon>
        <taxon>Bacteroidota</taxon>
        <taxon>Bacteroidia</taxon>
        <taxon>Bacteroidales</taxon>
        <taxon>Porphyromonadaceae</taxon>
        <taxon>Porphyromonas</taxon>
    </lineage>
</organism>
<dbReference type="Proteomes" id="UP000006545">
    <property type="component" value="Chromosome"/>
</dbReference>
<sequence length="513" mass="57194">MNEIRRSTRPLSRLTSISICALCAALLLIACVRSPWQYDRSEGNQPYLSVDTIRLDTLYSSLSSATYVAMIYNQHDQPLLLDEVALLSGGNKGYRINVDGRSGSKMQDITLPPRDSIYIFIEATFMAGDSDLPTLVTDSLLWRCNGVTHYTRIEGYRQNISTLPANLHIAKDTLWSGERPYLIADSVTIEPGVRLTIAEGGHLLLPQGGRIIVRGALTLAGSASRPILIEGIRRDNLTSDVSYRLLPNQWDYIQFTAESQGNEIRYTTIRNGRGGVTFVQGNDPLADRLLLQSSTITNMGGDGLTLAGGSYTLRNSELSNVGGTCLSMKKASVQAEHLTVVSDYLFDHRRTPVLYVGEGGKLQMINSIVDGRQTITLQSDTLRRSGELAWHPSAQSQLDLQHCYLRLEQDSIVAKRIIEQLFPTCHRATVPFVDSYWMLGKDYKDRNNRQVPYHFHFDFHPVETAGLQDLSPIAPTTCDLDRMGLPRRKNRLGGYTVGAYEAVTPPEEKERKP</sequence>
<dbReference type="KEGG" id="pah:Poras_1281"/>
<evidence type="ECO:0008006" key="3">
    <source>
        <dbReference type="Google" id="ProtNLM"/>
    </source>
</evidence>
<reference evidence="2" key="1">
    <citation type="submission" date="2011-04" db="EMBL/GenBank/DDBJ databases">
        <title>The complete genome of Porphyromonas asaccharolytica DSM 20707.</title>
        <authorList>
            <person name="Lucas S."/>
            <person name="Han J."/>
            <person name="Lapidus A."/>
            <person name="Bruce D."/>
            <person name="Goodwin L."/>
            <person name="Pitluck S."/>
            <person name="Peters L."/>
            <person name="Kyrpides N."/>
            <person name="Mavromatis K."/>
            <person name="Ivanova N."/>
            <person name="Ovchinnikova G."/>
            <person name="Pagani I."/>
            <person name="Lu M."/>
            <person name="Detter J.C."/>
            <person name="Tapia R."/>
            <person name="Han C."/>
            <person name="Land M."/>
            <person name="Hauser L."/>
            <person name="Markowitz V."/>
            <person name="Cheng J.-F."/>
            <person name="Hugenholtz P."/>
            <person name="Woyke T."/>
            <person name="Wu D."/>
            <person name="Gronow S."/>
            <person name="Wellnitz S."/>
            <person name="Brambilla E."/>
            <person name="Klenk H.-P."/>
            <person name="Eisen J.A."/>
        </authorList>
    </citation>
    <scope>NUCLEOTIDE SEQUENCE [LARGE SCALE GENOMIC DNA]</scope>
    <source>
        <strain evidence="2">ATCC 25260 / DSM 20707 / VPI 4198</strain>
    </source>
</reference>
<dbReference type="eggNOG" id="ENOG502Z7PX">
    <property type="taxonomic scope" value="Bacteria"/>
</dbReference>
<evidence type="ECO:0000313" key="2">
    <source>
        <dbReference type="Proteomes" id="UP000006545"/>
    </source>
</evidence>
<dbReference type="RefSeq" id="WP_013760626.1">
    <property type="nucleotide sequence ID" value="NC_015501.1"/>
</dbReference>
<keyword evidence="2" id="KW-1185">Reference proteome</keyword>